<dbReference type="InterPro" id="IPR002078">
    <property type="entry name" value="Sigma_54_int"/>
</dbReference>
<dbReference type="GO" id="GO:0006355">
    <property type="term" value="P:regulation of DNA-templated transcription"/>
    <property type="evidence" value="ECO:0007669"/>
    <property type="project" value="InterPro"/>
</dbReference>
<dbReference type="SUPFAM" id="SSF52540">
    <property type="entry name" value="P-loop containing nucleoside triphosphate hydrolases"/>
    <property type="match status" value="1"/>
</dbReference>
<evidence type="ECO:0000313" key="2">
    <source>
        <dbReference type="EMBL" id="VBB68640.1"/>
    </source>
</evidence>
<accession>A0A484H5L6</accession>
<dbReference type="AlphaFoldDB" id="A0A484H5L6"/>
<evidence type="ECO:0000259" key="1">
    <source>
        <dbReference type="Pfam" id="PF00158"/>
    </source>
</evidence>
<reference evidence="2" key="1">
    <citation type="submission" date="2018-10" db="EMBL/GenBank/DDBJ databases">
        <authorList>
            <person name="Gruber-Vodicka H."/>
            <person name="Jaeckle O."/>
        </authorList>
    </citation>
    <scope>NUCLEOTIDE SEQUENCE</scope>
</reference>
<sequence>MGAQTELIGLSPSIVQIRQAIERVAPTGSRVLITGHVGCGQEVVAHLLHLRLGSLRRDQLPRYAS</sequence>
<dbReference type="GO" id="GO:0005524">
    <property type="term" value="F:ATP binding"/>
    <property type="evidence" value="ECO:0007669"/>
    <property type="project" value="InterPro"/>
</dbReference>
<dbReference type="EMBL" id="LR026963">
    <property type="protein sequence ID" value="VBB68640.1"/>
    <property type="molecule type" value="Genomic_DNA"/>
</dbReference>
<proteinExistence type="predicted"/>
<dbReference type="Pfam" id="PF00158">
    <property type="entry name" value="Sigma54_activat"/>
    <property type="match status" value="1"/>
</dbReference>
<organism evidence="2">
    <name type="scientific">invertebrate metagenome</name>
    <dbReference type="NCBI Taxonomy" id="1711999"/>
    <lineage>
        <taxon>unclassified sequences</taxon>
        <taxon>metagenomes</taxon>
        <taxon>organismal metagenomes</taxon>
    </lineage>
</organism>
<gene>
    <name evidence="2" type="ORF">RIEGSTA812A_PEG_113</name>
</gene>
<name>A0A484H5L6_9ZZZZ</name>
<feature type="domain" description="Sigma-54 factor interaction" evidence="1">
    <location>
        <begin position="7"/>
        <end position="50"/>
    </location>
</feature>
<protein>
    <recommendedName>
        <fullName evidence="1">Sigma-54 factor interaction domain-containing protein</fullName>
    </recommendedName>
</protein>
<dbReference type="Gene3D" id="3.40.50.300">
    <property type="entry name" value="P-loop containing nucleotide triphosphate hydrolases"/>
    <property type="match status" value="1"/>
</dbReference>
<dbReference type="InterPro" id="IPR027417">
    <property type="entry name" value="P-loop_NTPase"/>
</dbReference>